<evidence type="ECO:0000313" key="2">
    <source>
        <dbReference type="Proteomes" id="UP000253987"/>
    </source>
</evidence>
<comment type="caution">
    <text evidence="1">The sequence shown here is derived from an EMBL/GenBank/DDBJ whole genome shotgun (WGS) entry which is preliminary data.</text>
</comment>
<gene>
    <name evidence="1" type="ORF">DIT71_03295</name>
</gene>
<sequence>MPKAALQPVTDREAQANLKKSIFKPVPLEVIAQYLPSEKVDYLREVCGGRDPYVWGVKPRSDDSGRKQWEKLGIGDVAFFAAFGRAVLCGSIVLRHEDELLAKRIWNEADEEIGSFPLLYFMSDVKPVDFSKHFANRLMGTKPNDNWQGFVVKSEEVSAPLIRLADEADLSPPAPALDQFKSAIEQLLNGISETDRKGSALRRLEQGHLRNHLFQTLATKSCAFCKETFDPEFMVAAHVKKRAVCSLKERLDFENIVIPLCNFGCDDLFEKGYLIVDHAGLIQQGRSLEQSEGAKRRIRDIIGTNCNWWSPTREPYFKFHRTSVKEPLRKFR</sequence>
<organism evidence="1 2">
    <name type="scientific">Marinobacter vulgaris</name>
    <dbReference type="NCBI Taxonomy" id="1928331"/>
    <lineage>
        <taxon>Bacteria</taxon>
        <taxon>Pseudomonadati</taxon>
        <taxon>Pseudomonadota</taxon>
        <taxon>Gammaproteobacteria</taxon>
        <taxon>Pseudomonadales</taxon>
        <taxon>Marinobacteraceae</taxon>
        <taxon>Marinobacter</taxon>
    </lineage>
</organism>
<name>A0A2V3ZMP6_9GAMM</name>
<evidence type="ECO:0000313" key="1">
    <source>
        <dbReference type="EMBL" id="PXX92246.1"/>
    </source>
</evidence>
<accession>A0A2V3ZMP6</accession>
<protein>
    <recommendedName>
        <fullName evidence="3">HNH endonuclease</fullName>
    </recommendedName>
</protein>
<evidence type="ECO:0008006" key="3">
    <source>
        <dbReference type="Google" id="ProtNLM"/>
    </source>
</evidence>
<reference evidence="2" key="1">
    <citation type="submission" date="2018-05" db="EMBL/GenBank/DDBJ databases">
        <authorList>
            <person name="Lu D."/>
        </authorList>
    </citation>
    <scope>NUCLEOTIDE SEQUENCE [LARGE SCALE GENOMIC DNA]</scope>
    <source>
        <strain evidence="2">F01</strain>
    </source>
</reference>
<reference evidence="1 2" key="2">
    <citation type="submission" date="2018-06" db="EMBL/GenBank/DDBJ databases">
        <title>Marinobactersediminissp. nov, a moderately halophilic bacterium isolated from marine solar saltern.</title>
        <authorList>
            <person name="Zhang Y."/>
        </authorList>
    </citation>
    <scope>NUCLEOTIDE SEQUENCE [LARGE SCALE GENOMIC DNA]</scope>
    <source>
        <strain evidence="1 2">F01</strain>
    </source>
</reference>
<dbReference type="Proteomes" id="UP000253987">
    <property type="component" value="Unassembled WGS sequence"/>
</dbReference>
<dbReference type="EMBL" id="QFWX01000002">
    <property type="protein sequence ID" value="PXX92246.1"/>
    <property type="molecule type" value="Genomic_DNA"/>
</dbReference>
<keyword evidence="2" id="KW-1185">Reference proteome</keyword>
<proteinExistence type="predicted"/>
<dbReference type="AlphaFoldDB" id="A0A2V3ZMP6"/>